<keyword evidence="1" id="KW-0812">Transmembrane</keyword>
<comment type="caution">
    <text evidence="2">The sequence shown here is derived from an EMBL/GenBank/DDBJ whole genome shotgun (WGS) entry which is preliminary data.</text>
</comment>
<accession>A0ABP8CDP2</accession>
<organism evidence="2 3">
    <name type="scientific">Postechiella marina</name>
    <dbReference type="NCBI Taxonomy" id="943941"/>
    <lineage>
        <taxon>Bacteria</taxon>
        <taxon>Pseudomonadati</taxon>
        <taxon>Bacteroidota</taxon>
        <taxon>Flavobacteriia</taxon>
        <taxon>Flavobacteriales</taxon>
        <taxon>Flavobacteriaceae</taxon>
        <taxon>Postechiella</taxon>
    </lineage>
</organism>
<evidence type="ECO:0008006" key="4">
    <source>
        <dbReference type="Google" id="ProtNLM"/>
    </source>
</evidence>
<protein>
    <recommendedName>
        <fullName evidence="4">Helix-turn-helix domain-containing protein</fullName>
    </recommendedName>
</protein>
<dbReference type="Proteomes" id="UP001501496">
    <property type="component" value="Unassembled WGS sequence"/>
</dbReference>
<keyword evidence="3" id="KW-1185">Reference proteome</keyword>
<evidence type="ECO:0000313" key="3">
    <source>
        <dbReference type="Proteomes" id="UP001501496"/>
    </source>
</evidence>
<keyword evidence="1" id="KW-0472">Membrane</keyword>
<evidence type="ECO:0000313" key="2">
    <source>
        <dbReference type="EMBL" id="GAA4237992.1"/>
    </source>
</evidence>
<name>A0ABP8CDP2_9FLAO</name>
<keyword evidence="1" id="KW-1133">Transmembrane helix</keyword>
<feature type="transmembrane region" description="Helical" evidence="1">
    <location>
        <begin position="128"/>
        <end position="146"/>
    </location>
</feature>
<evidence type="ECO:0000256" key="1">
    <source>
        <dbReference type="SAM" id="Phobius"/>
    </source>
</evidence>
<proteinExistence type="predicted"/>
<sequence>MKNTHDIKAIETAFEKIITNKVFKRSSLQERILRYLINEALSGKDVKEHSIGIELFQDKYTTNQNNSRIRSYVFYLRKKLDEYYKGQGRNETIIFNIEKGQYNLTFNKNSHLINTTKNKNVNSLPKKTVLYSLIATTALIAILFLATKFAKPSYIWTPIFNGKTICIVADNYMVANQFKDQENMFSSIKNVNNEADLSLFIKENPNLNLKAANFTMSSKMGPFGIHYLNQWFRAFDENFDIQLESETQFSDYNKANIIYIGQAKNMQASQPFFLRDSKAFELLLDGFLYKQEKKAKRYVASYDKLTSLEYAMVSYQKLDNGKFNIFFISNHDIGVMGIIKMFTSKNKLKEFTNQLPSSNSQFNALFKVTGLKRTEIECELVELEILE</sequence>
<dbReference type="RefSeq" id="WP_344788793.1">
    <property type="nucleotide sequence ID" value="NZ_BAABCA010000005.1"/>
</dbReference>
<reference evidence="3" key="1">
    <citation type="journal article" date="2019" name="Int. J. Syst. Evol. Microbiol.">
        <title>The Global Catalogue of Microorganisms (GCM) 10K type strain sequencing project: providing services to taxonomists for standard genome sequencing and annotation.</title>
        <authorList>
            <consortium name="The Broad Institute Genomics Platform"/>
            <consortium name="The Broad Institute Genome Sequencing Center for Infectious Disease"/>
            <person name="Wu L."/>
            <person name="Ma J."/>
        </authorList>
    </citation>
    <scope>NUCLEOTIDE SEQUENCE [LARGE SCALE GENOMIC DNA]</scope>
    <source>
        <strain evidence="3">JCM 17630</strain>
    </source>
</reference>
<dbReference type="EMBL" id="BAABCA010000005">
    <property type="protein sequence ID" value="GAA4237992.1"/>
    <property type="molecule type" value="Genomic_DNA"/>
</dbReference>
<gene>
    <name evidence="2" type="ORF">GCM10022291_26740</name>
</gene>